<dbReference type="KEGG" id="fsr:KQR59_02120"/>
<evidence type="ECO:0000313" key="2">
    <source>
        <dbReference type="EMBL" id="QWU99701.1"/>
    </source>
</evidence>
<dbReference type="Proteomes" id="UP000683421">
    <property type="component" value="Chromosome"/>
</dbReference>
<feature type="domain" description="HTH araC/xylS-type" evidence="1">
    <location>
        <begin position="157"/>
        <end position="258"/>
    </location>
</feature>
<organism evidence="2 3">
    <name type="scientific">Francisella salimarina</name>
    <dbReference type="NCBI Taxonomy" id="2599927"/>
    <lineage>
        <taxon>Bacteria</taxon>
        <taxon>Pseudomonadati</taxon>
        <taxon>Pseudomonadota</taxon>
        <taxon>Gammaproteobacteria</taxon>
        <taxon>Thiotrichales</taxon>
        <taxon>Francisellaceae</taxon>
        <taxon>Francisella</taxon>
    </lineage>
</organism>
<proteinExistence type="predicted"/>
<reference evidence="2 3" key="1">
    <citation type="submission" date="2021-06" db="EMBL/GenBank/DDBJ databases">
        <title>Ulceroglandular infection and bacteremia caused by Francisella salimarina in an immunocompromised patient, France.</title>
        <authorList>
            <person name="Hennebique A."/>
            <person name="Caspar Y."/>
            <person name="Maurin M."/>
            <person name="Boisset S."/>
            <person name="Pelloux I."/>
            <person name="Gallego-Hernanz M.P."/>
            <person name="Burucoa C."/>
            <person name="Cazenave-Roblot F."/>
            <person name="Plouzeau C."/>
            <person name="Rammaert B."/>
        </authorList>
    </citation>
    <scope>NUCLEOTIDE SEQUENCE [LARGE SCALE GENOMIC DNA]</scope>
    <source>
        <strain evidence="2 3">CHUGA-F75</strain>
    </source>
</reference>
<dbReference type="CDD" id="cd06124">
    <property type="entry name" value="cupin_NimR-like_N"/>
    <property type="match status" value="1"/>
</dbReference>
<dbReference type="Pfam" id="PF12833">
    <property type="entry name" value="HTH_18"/>
    <property type="match status" value="1"/>
</dbReference>
<dbReference type="AlphaFoldDB" id="A0AAJ4TLC9"/>
<evidence type="ECO:0000313" key="3">
    <source>
        <dbReference type="Proteomes" id="UP000683421"/>
    </source>
</evidence>
<sequence length="264" mass="30335">MQDTLTTDFDPENYPNALIVGKSQVKDCDEESEYHSHSKAQLILPTKGLIQSNVEANIWAVPLGSALWIPSYVYHSNLITKGGEVCMAFVDKSMLANMPKKACVLYISPLIKELILYLSQQRVLDQLNYENQKIASVLVDQLSKMLPTFYNFSLPSEKILQEVALQWLSKPTKYKYISDMAYECSVSSKTLARKIKKNIGMNFSDWKKQLHIVVALQKLYEGYSVNWVSEYLGYESTSTFVTFFKRIFKCSPKKYVKDYCQSNF</sequence>
<dbReference type="PROSITE" id="PS01124">
    <property type="entry name" value="HTH_ARAC_FAMILY_2"/>
    <property type="match status" value="1"/>
</dbReference>
<dbReference type="PANTHER" id="PTHR11019:SF199">
    <property type="entry name" value="HTH-TYPE TRANSCRIPTIONAL REGULATOR NIMR"/>
    <property type="match status" value="1"/>
</dbReference>
<dbReference type="EMBL" id="CP076680">
    <property type="protein sequence ID" value="QWU99701.1"/>
    <property type="molecule type" value="Genomic_DNA"/>
</dbReference>
<protein>
    <submittedName>
        <fullName evidence="2">Helix-turn-helix transcriptional regulator</fullName>
    </submittedName>
</protein>
<keyword evidence="3" id="KW-1185">Reference proteome</keyword>
<evidence type="ECO:0000259" key="1">
    <source>
        <dbReference type="PROSITE" id="PS01124"/>
    </source>
</evidence>
<dbReference type="PANTHER" id="PTHR11019">
    <property type="entry name" value="HTH-TYPE TRANSCRIPTIONAL REGULATOR NIMR"/>
    <property type="match status" value="1"/>
</dbReference>
<name>A0AAJ4TLC9_9GAMM</name>
<dbReference type="GO" id="GO:0043565">
    <property type="term" value="F:sequence-specific DNA binding"/>
    <property type="evidence" value="ECO:0007669"/>
    <property type="project" value="InterPro"/>
</dbReference>
<dbReference type="SMART" id="SM00342">
    <property type="entry name" value="HTH_ARAC"/>
    <property type="match status" value="1"/>
</dbReference>
<dbReference type="GO" id="GO:0003700">
    <property type="term" value="F:DNA-binding transcription factor activity"/>
    <property type="evidence" value="ECO:0007669"/>
    <property type="project" value="InterPro"/>
</dbReference>
<dbReference type="RefSeq" id="WP_216692392.1">
    <property type="nucleotide sequence ID" value="NZ_CP076680.1"/>
</dbReference>
<gene>
    <name evidence="2" type="ORF">KQR59_02120</name>
</gene>
<accession>A0AAJ4TLC9</accession>
<dbReference type="InterPro" id="IPR018060">
    <property type="entry name" value="HTH_AraC"/>
</dbReference>